<reference evidence="13" key="1">
    <citation type="submission" date="2021-01" db="EMBL/GenBank/DDBJ databases">
        <authorList>
            <person name="Li R."/>
            <person name="Bekaert M."/>
        </authorList>
    </citation>
    <scope>NUCLEOTIDE SEQUENCE</scope>
    <source>
        <strain evidence="13">Farmed</strain>
    </source>
</reference>
<dbReference type="InterPro" id="IPR040379">
    <property type="entry name" value="WDR19/dyf-2"/>
</dbReference>
<sequence length="862" mass="99007">MTQEFLIFCTDSGLIQYFFMEDWKFVNEYKHMCGIIRVYPHPLGHLIFIDDKYDGFIYNPVNDQVVAVPGFDANICGILWETHPNDQGVFSAYDEEYISVYIYSKQTLNGSKCEKVHQCKTPFAQRPVLLNNGEITLLHQSGRLVNITLATHSVFINDKYDELPHEKLQESLLLSMKLKRWPDCWKLCKAINERKTWENLAECTLRNLDIDEAVEIYRHIKCPAMVMDLLEIQNMEEWNLVIGYIAMFLKDFNLSQESFLNSSKPKEALEMRKNLLQWDSALQLAKVLHPESIPSISREYAEELELTGSFMEALNHYEQGITKLESEEEHDKICAGGVARMSIRMGDIRRGVKIACKIPNRALQKECAEILETMKQWPEAALLYEKGAFYDKAASVYIKGKNWAKVGELLSNITSPKIHIQYAKAKEADGNYKDAVEAYRLAKDWDNVIRIYLDFLQNPEAAAQVVKETKSVDGAKMVARFFQKLDEYSTAIEFLVMSGCNDEAFQLAQMHNAMEVYAKIIGDDASPEIYQSVARYFANEQNYLWAGKFYLLSDQYSQALRYLIQCKEEDHGAIDLAIQAVRKADDLQLTKQLTDYLLGETDGLPKDAKYLFRLYMALNQYKEAARIAIIISKEEQNTGNYRHAHDVLFGMYQELKAHKIKIPTEMSTNLMILHSYILVKTHVKIKEYTLAARLLIRVANNISKFPLHIVPILTSTVIQCHRAGLRNSSFSYAAMLLRDEYQGDIDPKYRKKIEGIVRKRDKTEEEESLTACPYCDSVIPDTQLVCPDCKTNIPYCIATGCHIRKKDLTECPNCHFPAIHSEFLKILEAEEKCPMCAETVSIARLKNISDPNIFLYTEESSA</sequence>
<feature type="domain" description="IFT121-like zinc finger" evidence="11">
    <location>
        <begin position="794"/>
        <end position="840"/>
    </location>
</feature>
<dbReference type="OrthoDB" id="10250638at2759"/>
<dbReference type="Pfam" id="PF23146">
    <property type="entry name" value="Zf_IFT144_1st"/>
    <property type="match status" value="1"/>
</dbReference>
<keyword evidence="14" id="KW-1185">Reference proteome</keyword>
<accession>A0A812AMH8</accession>
<dbReference type="Pfam" id="PF15911">
    <property type="entry name" value="Beta-prop_WDR19_2nd"/>
    <property type="match status" value="1"/>
</dbReference>
<dbReference type="InterPro" id="IPR056168">
    <property type="entry name" value="TPR_IF140/IFT172/WDR19"/>
</dbReference>
<dbReference type="Pfam" id="PF23145">
    <property type="entry name" value="Zf_2nd_IFT121"/>
    <property type="match status" value="1"/>
</dbReference>
<dbReference type="GO" id="GO:0030991">
    <property type="term" value="C:intraciliary transport particle A"/>
    <property type="evidence" value="ECO:0007669"/>
    <property type="project" value="TreeGrafter"/>
</dbReference>
<dbReference type="FunFam" id="1.25.40.470:FF:000009">
    <property type="entry name" value="WD repeat-containing protein 19 isoform X1"/>
    <property type="match status" value="1"/>
</dbReference>
<evidence type="ECO:0000259" key="12">
    <source>
        <dbReference type="Pfam" id="PF24762"/>
    </source>
</evidence>
<keyword evidence="8" id="KW-0206">Cytoskeleton</keyword>
<dbReference type="FunFam" id="1.25.40.470:FF:000006">
    <property type="entry name" value="WD repeat-containing protein 19 isoform X1"/>
    <property type="match status" value="1"/>
</dbReference>
<dbReference type="GO" id="GO:0005929">
    <property type="term" value="C:cilium"/>
    <property type="evidence" value="ECO:0007669"/>
    <property type="project" value="TreeGrafter"/>
</dbReference>
<dbReference type="InterPro" id="IPR056170">
    <property type="entry name" value="Znf_IFT121-like"/>
</dbReference>
<evidence type="ECO:0000256" key="3">
    <source>
        <dbReference type="ARBA" id="ARBA00022574"/>
    </source>
</evidence>
<dbReference type="Gene3D" id="1.25.40.470">
    <property type="match status" value="2"/>
</dbReference>
<dbReference type="GO" id="GO:0035721">
    <property type="term" value="P:intraciliary retrograde transport"/>
    <property type="evidence" value="ECO:0007669"/>
    <property type="project" value="InterPro"/>
</dbReference>
<evidence type="ECO:0000256" key="8">
    <source>
        <dbReference type="ARBA" id="ARBA00023212"/>
    </source>
</evidence>
<dbReference type="Pfam" id="PF24762">
    <property type="entry name" value="TPR_IF140-IFT172"/>
    <property type="match status" value="1"/>
</dbReference>
<dbReference type="EMBL" id="CAHIKZ030000046">
    <property type="protein sequence ID" value="CAE1145355.1"/>
    <property type="molecule type" value="Genomic_DNA"/>
</dbReference>
<dbReference type="InterPro" id="IPR039468">
    <property type="entry name" value="WDR19_WD40_rpt"/>
</dbReference>
<name>A0A812AMH8_ACAPH</name>
<evidence type="ECO:0000256" key="7">
    <source>
        <dbReference type="ARBA" id="ARBA00023069"/>
    </source>
</evidence>
<keyword evidence="3" id="KW-0853">WD repeat</keyword>
<evidence type="ECO:0000259" key="10">
    <source>
        <dbReference type="Pfam" id="PF15911"/>
    </source>
</evidence>
<gene>
    <name evidence="13" type="ORF">SPHA_1620</name>
</gene>
<feature type="domain" description="IF140/IFT172/WDR19 TPR" evidence="12">
    <location>
        <begin position="184"/>
        <end position="565"/>
    </location>
</feature>
<evidence type="ECO:0000313" key="13">
    <source>
        <dbReference type="EMBL" id="CAE1145355.1"/>
    </source>
</evidence>
<proteinExistence type="predicted"/>
<keyword evidence="2" id="KW-0963">Cytoplasm</keyword>
<dbReference type="GO" id="GO:0008104">
    <property type="term" value="P:intracellular protein localization"/>
    <property type="evidence" value="ECO:0007669"/>
    <property type="project" value="UniProtKB-ARBA"/>
</dbReference>
<comment type="subcellular location">
    <subcellularLocation>
        <location evidence="1">Cytoplasm</location>
        <location evidence="1">Cytoskeleton</location>
        <location evidence="1">Cilium basal body</location>
    </subcellularLocation>
</comment>
<keyword evidence="9" id="KW-0966">Cell projection</keyword>
<keyword evidence="7" id="KW-0969">Cilium</keyword>
<keyword evidence="6" id="KW-0802">TPR repeat</keyword>
<dbReference type="AlphaFoldDB" id="A0A812AMH8"/>
<evidence type="ECO:0000259" key="11">
    <source>
        <dbReference type="Pfam" id="PF23145"/>
    </source>
</evidence>
<dbReference type="Proteomes" id="UP000597762">
    <property type="component" value="Unassembled WGS sequence"/>
</dbReference>
<comment type="caution">
    <text evidence="13">The sequence shown here is derived from an EMBL/GenBank/DDBJ whole genome shotgun (WGS) entry which is preliminary data.</text>
</comment>
<evidence type="ECO:0000313" key="14">
    <source>
        <dbReference type="Proteomes" id="UP000597762"/>
    </source>
</evidence>
<evidence type="ECO:0000256" key="5">
    <source>
        <dbReference type="ARBA" id="ARBA00022794"/>
    </source>
</evidence>
<dbReference type="PANTHER" id="PTHR14920:SF0">
    <property type="entry name" value="WD REPEAT DOMAIN 19"/>
    <property type="match status" value="1"/>
</dbReference>
<dbReference type="GO" id="GO:0060271">
    <property type="term" value="P:cilium assembly"/>
    <property type="evidence" value="ECO:0007669"/>
    <property type="project" value="TreeGrafter"/>
</dbReference>
<feature type="domain" description="WDR19 WD40 repeat" evidence="10">
    <location>
        <begin position="1"/>
        <end position="152"/>
    </location>
</feature>
<keyword evidence="4" id="KW-0677">Repeat</keyword>
<evidence type="ECO:0000256" key="1">
    <source>
        <dbReference type="ARBA" id="ARBA00004120"/>
    </source>
</evidence>
<evidence type="ECO:0000256" key="6">
    <source>
        <dbReference type="ARBA" id="ARBA00022803"/>
    </source>
</evidence>
<evidence type="ECO:0000256" key="2">
    <source>
        <dbReference type="ARBA" id="ARBA00022490"/>
    </source>
</evidence>
<keyword evidence="5" id="KW-0970">Cilium biogenesis/degradation</keyword>
<evidence type="ECO:0000256" key="9">
    <source>
        <dbReference type="ARBA" id="ARBA00023273"/>
    </source>
</evidence>
<organism evidence="13 14">
    <name type="scientific">Acanthosepion pharaonis</name>
    <name type="common">Pharaoh cuttlefish</name>
    <name type="synonym">Sepia pharaonis</name>
    <dbReference type="NCBI Taxonomy" id="158019"/>
    <lineage>
        <taxon>Eukaryota</taxon>
        <taxon>Metazoa</taxon>
        <taxon>Spiralia</taxon>
        <taxon>Lophotrochozoa</taxon>
        <taxon>Mollusca</taxon>
        <taxon>Cephalopoda</taxon>
        <taxon>Coleoidea</taxon>
        <taxon>Decapodiformes</taxon>
        <taxon>Sepiida</taxon>
        <taxon>Sepiina</taxon>
        <taxon>Sepiidae</taxon>
        <taxon>Acanthosepion</taxon>
    </lineage>
</organism>
<evidence type="ECO:0000256" key="4">
    <source>
        <dbReference type="ARBA" id="ARBA00022737"/>
    </source>
</evidence>
<dbReference type="PANTHER" id="PTHR14920">
    <property type="entry name" value="OSMOTIC AVOIDANCE ABNORMAL PROTEIN 1/WD REPEAT MEMBRANE PROTEIN"/>
    <property type="match status" value="1"/>
</dbReference>
<protein>
    <submittedName>
        <fullName evidence="13">WDR19</fullName>
    </submittedName>
</protein>